<protein>
    <submittedName>
        <fullName evidence="1">Uncharacterized protein</fullName>
    </submittedName>
</protein>
<accession>A0A926EL07</accession>
<gene>
    <name evidence="1" type="ORF">H8718_18790</name>
</gene>
<sequence>MMDLYVPLDGDPTLIYRSSQLDAVRELKGDANTPLLTAGQLIEFIREFAQMNIYTVDERWCIQLLNLEDAVNDIDVSPIWENHSNTLIDVLFMAVEYICDYRIPELNDMQ</sequence>
<name>A0A926EL07_9FIRM</name>
<dbReference type="EMBL" id="JACRSY010000058">
    <property type="protein sequence ID" value="MBC8581534.1"/>
    <property type="molecule type" value="Genomic_DNA"/>
</dbReference>
<proteinExistence type="predicted"/>
<dbReference type="AlphaFoldDB" id="A0A926EL07"/>
<evidence type="ECO:0000313" key="2">
    <source>
        <dbReference type="Proteomes" id="UP000655830"/>
    </source>
</evidence>
<organism evidence="1 2">
    <name type="scientific">Zhenhengia yiwuensis</name>
    <dbReference type="NCBI Taxonomy" id="2763666"/>
    <lineage>
        <taxon>Bacteria</taxon>
        <taxon>Bacillati</taxon>
        <taxon>Bacillota</taxon>
        <taxon>Clostridia</taxon>
        <taxon>Lachnospirales</taxon>
        <taxon>Lachnospiraceae</taxon>
        <taxon>Zhenhengia</taxon>
    </lineage>
</organism>
<evidence type="ECO:0000313" key="1">
    <source>
        <dbReference type="EMBL" id="MBC8581534.1"/>
    </source>
</evidence>
<reference evidence="1" key="1">
    <citation type="submission" date="2020-08" db="EMBL/GenBank/DDBJ databases">
        <title>Genome public.</title>
        <authorList>
            <person name="Liu C."/>
            <person name="Sun Q."/>
        </authorList>
    </citation>
    <scope>NUCLEOTIDE SEQUENCE</scope>
    <source>
        <strain evidence="1">NSJ-12</strain>
    </source>
</reference>
<dbReference type="Proteomes" id="UP000655830">
    <property type="component" value="Unassembled WGS sequence"/>
</dbReference>
<dbReference type="RefSeq" id="WP_249334499.1">
    <property type="nucleotide sequence ID" value="NZ_JACRSY010000058.1"/>
</dbReference>
<comment type="caution">
    <text evidence="1">The sequence shown here is derived from an EMBL/GenBank/DDBJ whole genome shotgun (WGS) entry which is preliminary data.</text>
</comment>
<keyword evidence="2" id="KW-1185">Reference proteome</keyword>